<protein>
    <submittedName>
        <fullName evidence="2">Uncharacterized protein LOC111105100</fullName>
    </submittedName>
</protein>
<reference evidence="2" key="1">
    <citation type="submission" date="2025-08" db="UniProtKB">
        <authorList>
            <consortium name="RefSeq"/>
        </authorList>
    </citation>
    <scope>IDENTIFICATION</scope>
    <source>
        <tissue evidence="2">Whole sample</tissue>
    </source>
</reference>
<gene>
    <name evidence="2" type="primary">LOC111105100</name>
</gene>
<accession>A0A8B8AV56</accession>
<dbReference type="GeneID" id="111105100"/>
<name>A0A8B8AV56_CRAVI</name>
<sequence>MSRKCSRKLFAYGSKKPLEITGSFKAEVSIGMSTEKAEFIVVEGQGQNLLGKEIAVKLNVLRLGPDLVNNISGKDFREQYKEVFTGLGKLKNFQLQIPIDKSVKPIAQNVTPVPFSLRDKIEKKLEELLEMDIIERAEGPTPWVSPIVAAPKPNRDIRLCVDMRQANSAIQERHPIPS</sequence>
<dbReference type="KEGG" id="cvn:111105100"/>
<evidence type="ECO:0000313" key="2">
    <source>
        <dbReference type="RefSeq" id="XP_022294981.1"/>
    </source>
</evidence>
<keyword evidence="1" id="KW-1185">Reference proteome</keyword>
<dbReference type="SUPFAM" id="SSF56672">
    <property type="entry name" value="DNA/RNA polymerases"/>
    <property type="match status" value="1"/>
</dbReference>
<dbReference type="PANTHER" id="PTHR37984">
    <property type="entry name" value="PROTEIN CBG26694"/>
    <property type="match status" value="1"/>
</dbReference>
<evidence type="ECO:0000313" key="1">
    <source>
        <dbReference type="Proteomes" id="UP000694844"/>
    </source>
</evidence>
<dbReference type="OrthoDB" id="10067350at2759"/>
<dbReference type="AlphaFoldDB" id="A0A8B8AV56"/>
<dbReference type="InterPro" id="IPR043502">
    <property type="entry name" value="DNA/RNA_pol_sf"/>
</dbReference>
<dbReference type="InterPro" id="IPR050951">
    <property type="entry name" value="Retrovirus_Pol_polyprotein"/>
</dbReference>
<proteinExistence type="predicted"/>
<dbReference type="PANTHER" id="PTHR37984:SF11">
    <property type="entry name" value="INTEGRASE CATALYTIC DOMAIN-CONTAINING PROTEIN"/>
    <property type="match status" value="1"/>
</dbReference>
<dbReference type="Gene3D" id="3.10.10.10">
    <property type="entry name" value="HIV Type 1 Reverse Transcriptase, subunit A, domain 1"/>
    <property type="match status" value="1"/>
</dbReference>
<dbReference type="Proteomes" id="UP000694844">
    <property type="component" value="Chromosome 7"/>
</dbReference>
<dbReference type="RefSeq" id="XP_022294981.1">
    <property type="nucleotide sequence ID" value="XM_022439273.1"/>
</dbReference>
<organism evidence="1 2">
    <name type="scientific">Crassostrea virginica</name>
    <name type="common">Eastern oyster</name>
    <dbReference type="NCBI Taxonomy" id="6565"/>
    <lineage>
        <taxon>Eukaryota</taxon>
        <taxon>Metazoa</taxon>
        <taxon>Spiralia</taxon>
        <taxon>Lophotrochozoa</taxon>
        <taxon>Mollusca</taxon>
        <taxon>Bivalvia</taxon>
        <taxon>Autobranchia</taxon>
        <taxon>Pteriomorphia</taxon>
        <taxon>Ostreida</taxon>
        <taxon>Ostreoidea</taxon>
        <taxon>Ostreidae</taxon>
        <taxon>Crassostrea</taxon>
    </lineage>
</organism>